<evidence type="ECO:0000313" key="1">
    <source>
        <dbReference type="EMBL" id="VDM75785.1"/>
    </source>
</evidence>
<dbReference type="EMBL" id="UYYB01095830">
    <property type="protein sequence ID" value="VDM75785.1"/>
    <property type="molecule type" value="Genomic_DNA"/>
</dbReference>
<proteinExistence type="predicted"/>
<organism evidence="1 2">
    <name type="scientific">Strongylus vulgaris</name>
    <name type="common">Blood worm</name>
    <dbReference type="NCBI Taxonomy" id="40348"/>
    <lineage>
        <taxon>Eukaryota</taxon>
        <taxon>Metazoa</taxon>
        <taxon>Ecdysozoa</taxon>
        <taxon>Nematoda</taxon>
        <taxon>Chromadorea</taxon>
        <taxon>Rhabditida</taxon>
        <taxon>Rhabditina</taxon>
        <taxon>Rhabditomorpha</taxon>
        <taxon>Strongyloidea</taxon>
        <taxon>Strongylidae</taxon>
        <taxon>Strongylus</taxon>
    </lineage>
</organism>
<reference evidence="1 2" key="1">
    <citation type="submission" date="2018-11" db="EMBL/GenBank/DDBJ databases">
        <authorList>
            <consortium name="Pathogen Informatics"/>
        </authorList>
    </citation>
    <scope>NUCLEOTIDE SEQUENCE [LARGE SCALE GENOMIC DNA]</scope>
</reference>
<keyword evidence="2" id="KW-1185">Reference proteome</keyword>
<name>A0A3P7KZ88_STRVU</name>
<sequence length="284" mass="32091">MEIVLCSAPTMPGQSPPTLIFTPFSKLSNCLAGNKVKGGRVGFVVHPSVVNLVDSHEILSPLTILRLRLMHQNHHYHHLLFSNSAADDAELGAFNEDLEEVIRKENPFLKFVVDDLRKSEEGKHRIGIFGSGLRNEIQFCWALNRRATFSWLHHLDEERSPVVDMGVTQRYESCGDRPHSHQPRVVLIGRSVIPSFSSGSDRRLLRAKVQFSQKLEKKFCHRFGGMREVVYDGIRLKDLCLAQEKGTTFESCQGSAKEEKNIEAKFGCITSRATIWKKHKEGGV</sequence>
<dbReference type="Proteomes" id="UP000270094">
    <property type="component" value="Unassembled WGS sequence"/>
</dbReference>
<dbReference type="OrthoDB" id="410104at2759"/>
<evidence type="ECO:0000313" key="2">
    <source>
        <dbReference type="Proteomes" id="UP000270094"/>
    </source>
</evidence>
<dbReference type="AlphaFoldDB" id="A0A3P7KZ88"/>
<gene>
    <name evidence="1" type="ORF">SVUK_LOCUS10783</name>
</gene>
<accession>A0A3P7KZ88</accession>
<protein>
    <submittedName>
        <fullName evidence="1">Uncharacterized protein</fullName>
    </submittedName>
</protein>